<name>A0A6A5JZJ2_9PLEO</name>
<gene>
    <name evidence="1" type="ORF">BDW02DRAFT_573091</name>
</gene>
<accession>A0A6A5JZJ2</accession>
<reference evidence="1" key="1">
    <citation type="submission" date="2020-01" db="EMBL/GenBank/DDBJ databases">
        <authorList>
            <consortium name="DOE Joint Genome Institute"/>
            <person name="Haridas S."/>
            <person name="Albert R."/>
            <person name="Binder M."/>
            <person name="Bloem J."/>
            <person name="Labutti K."/>
            <person name="Salamov A."/>
            <person name="Andreopoulos B."/>
            <person name="Baker S.E."/>
            <person name="Barry K."/>
            <person name="Bills G."/>
            <person name="Bluhm B.H."/>
            <person name="Cannon C."/>
            <person name="Castanera R."/>
            <person name="Culley D.E."/>
            <person name="Daum C."/>
            <person name="Ezra D."/>
            <person name="Gonzalez J.B."/>
            <person name="Henrissat B."/>
            <person name="Kuo A."/>
            <person name="Liang C."/>
            <person name="Lipzen A."/>
            <person name="Lutzoni F."/>
            <person name="Magnuson J."/>
            <person name="Mondo S."/>
            <person name="Nolan M."/>
            <person name="Ohm R."/>
            <person name="Pangilinan J."/>
            <person name="Park H.-J."/>
            <person name="Ramirez L."/>
            <person name="Alfaro M."/>
            <person name="Sun H."/>
            <person name="Tritt A."/>
            <person name="Yoshinaga Y."/>
            <person name="Zwiers L.-H."/>
            <person name="Turgeon B.G."/>
            <person name="Goodwin S.B."/>
            <person name="Spatafora J.W."/>
            <person name="Crous P.W."/>
            <person name="Grigoriev I.V."/>
        </authorList>
    </citation>
    <scope>NUCLEOTIDE SEQUENCE</scope>
    <source>
        <strain evidence="1">P77</strain>
    </source>
</reference>
<protein>
    <submittedName>
        <fullName evidence="1">Uncharacterized protein</fullName>
    </submittedName>
</protein>
<proteinExistence type="predicted"/>
<dbReference type="EMBL" id="ML975398">
    <property type="protein sequence ID" value="KAF1830398.1"/>
    <property type="molecule type" value="Genomic_DNA"/>
</dbReference>
<dbReference type="Proteomes" id="UP000800040">
    <property type="component" value="Unassembled WGS sequence"/>
</dbReference>
<evidence type="ECO:0000313" key="2">
    <source>
        <dbReference type="Proteomes" id="UP000800040"/>
    </source>
</evidence>
<organism evidence="1 2">
    <name type="scientific">Decorospora gaudefroyi</name>
    <dbReference type="NCBI Taxonomy" id="184978"/>
    <lineage>
        <taxon>Eukaryota</taxon>
        <taxon>Fungi</taxon>
        <taxon>Dikarya</taxon>
        <taxon>Ascomycota</taxon>
        <taxon>Pezizomycotina</taxon>
        <taxon>Dothideomycetes</taxon>
        <taxon>Pleosporomycetidae</taxon>
        <taxon>Pleosporales</taxon>
        <taxon>Pleosporineae</taxon>
        <taxon>Pleosporaceae</taxon>
        <taxon>Decorospora</taxon>
    </lineage>
</organism>
<evidence type="ECO:0000313" key="1">
    <source>
        <dbReference type="EMBL" id="KAF1830398.1"/>
    </source>
</evidence>
<keyword evidence="2" id="KW-1185">Reference proteome</keyword>
<sequence length="81" mass="9161">MSSLRLGRLLWINSRRIALAEILFAIPSTSSRVPLSTGWVDERLRNFRDVGWGPKQHATPLSRKVTSLLSHVYRGGVAFEK</sequence>
<dbReference type="AlphaFoldDB" id="A0A6A5JZJ2"/>